<reference evidence="1 2" key="1">
    <citation type="submission" date="2021-03" db="EMBL/GenBank/DDBJ databases">
        <title>Fibrella sp. HMF5036 genome sequencing and assembly.</title>
        <authorList>
            <person name="Kang H."/>
            <person name="Kim H."/>
            <person name="Bae S."/>
            <person name="Joh K."/>
        </authorList>
    </citation>
    <scope>NUCLEOTIDE SEQUENCE [LARGE SCALE GENOMIC DNA]</scope>
    <source>
        <strain evidence="1 2">HMF5036</strain>
    </source>
</reference>
<dbReference type="EMBL" id="JAFMYU010000012">
    <property type="protein sequence ID" value="MBO0932465.1"/>
    <property type="molecule type" value="Genomic_DNA"/>
</dbReference>
<comment type="caution">
    <text evidence="1">The sequence shown here is derived from an EMBL/GenBank/DDBJ whole genome shotgun (WGS) entry which is preliminary data.</text>
</comment>
<organism evidence="1 2">
    <name type="scientific">Fibrella aquatilis</name>
    <dbReference type="NCBI Taxonomy" id="2817059"/>
    <lineage>
        <taxon>Bacteria</taxon>
        <taxon>Pseudomonadati</taxon>
        <taxon>Bacteroidota</taxon>
        <taxon>Cytophagia</taxon>
        <taxon>Cytophagales</taxon>
        <taxon>Spirosomataceae</taxon>
        <taxon>Fibrella</taxon>
    </lineage>
</organism>
<protein>
    <recommendedName>
        <fullName evidence="3">YD repeat-containing protein</fullName>
    </recommendedName>
</protein>
<sequence>MNRSVLLCFVGLLLLVGCHQEPELSGAAIPQLCRIGLVEVIQEGGNVRRQGYLYNNFGSLTQYYEENQNGRILTQTYTYDTTHYAISREDKTAGGTVRYTYAYEGSPKRIVSITPTQGSGTTWAYAYDGDRLKTITKTGGGTTEVLTYQADGKLASRTKTGERYAVDPATGYVTSYTHTDGVVETFTVNAQGNHLVKTYNEPALSKFTSSTYTYITDDDKKFYGETQLLFRGIPNVTDGGGKPGLLTAYVLNQSIQNVLRLTQQGLFRYTYNSSGYALGYACTTGERAKFYYTNCPAP</sequence>
<proteinExistence type="predicted"/>
<dbReference type="Gene3D" id="2.180.10.10">
    <property type="entry name" value="RHS repeat-associated core"/>
    <property type="match status" value="1"/>
</dbReference>
<dbReference type="RefSeq" id="WP_207336426.1">
    <property type="nucleotide sequence ID" value="NZ_JAFMYU010000012.1"/>
</dbReference>
<dbReference type="PROSITE" id="PS51257">
    <property type="entry name" value="PROKAR_LIPOPROTEIN"/>
    <property type="match status" value="1"/>
</dbReference>
<dbReference type="SUPFAM" id="SSF82171">
    <property type="entry name" value="DPP6 N-terminal domain-like"/>
    <property type="match status" value="1"/>
</dbReference>
<evidence type="ECO:0000313" key="1">
    <source>
        <dbReference type="EMBL" id="MBO0932465.1"/>
    </source>
</evidence>
<keyword evidence="2" id="KW-1185">Reference proteome</keyword>
<dbReference type="AlphaFoldDB" id="A0A939G7J7"/>
<gene>
    <name evidence="1" type="ORF">J2I48_15745</name>
</gene>
<evidence type="ECO:0008006" key="3">
    <source>
        <dbReference type="Google" id="ProtNLM"/>
    </source>
</evidence>
<dbReference type="Proteomes" id="UP000664795">
    <property type="component" value="Unassembled WGS sequence"/>
</dbReference>
<accession>A0A939G7J7</accession>
<name>A0A939G7J7_9BACT</name>
<evidence type="ECO:0000313" key="2">
    <source>
        <dbReference type="Proteomes" id="UP000664795"/>
    </source>
</evidence>